<dbReference type="SUPFAM" id="SSF46626">
    <property type="entry name" value="Cytochrome c"/>
    <property type="match status" value="1"/>
</dbReference>
<comment type="function">
    <text evidence="1">Functions as an electron carrier between membrane-bound cytochrome b6-f and photosystem I in oxygenic photosynthesis.</text>
</comment>
<dbReference type="AlphaFoldDB" id="A2C131"/>
<accession>A2C131</accession>
<evidence type="ECO:0000256" key="3">
    <source>
        <dbReference type="ARBA" id="ARBA00009650"/>
    </source>
</evidence>
<evidence type="ECO:0000256" key="7">
    <source>
        <dbReference type="ARBA" id="ARBA00022982"/>
    </source>
</evidence>
<keyword evidence="8 10" id="KW-0408">Iron</keyword>
<dbReference type="InterPro" id="IPR009056">
    <property type="entry name" value="Cyt_c-like_dom"/>
</dbReference>
<dbReference type="EMBL" id="CP000553">
    <property type="protein sequence ID" value="ABM75191.1"/>
    <property type="molecule type" value="Genomic_DNA"/>
</dbReference>
<comment type="similarity">
    <text evidence="3">Belongs to the cytochrome c family. PetJ subfamily.</text>
</comment>
<dbReference type="InterPro" id="IPR023655">
    <property type="entry name" value="Cyt_C6"/>
</dbReference>
<dbReference type="eggNOG" id="COG2010">
    <property type="taxonomic scope" value="Bacteria"/>
</dbReference>
<dbReference type="InterPro" id="IPR036909">
    <property type="entry name" value="Cyt_c-like_dom_sf"/>
</dbReference>
<name>A2C131_PROM1</name>
<evidence type="ECO:0000256" key="1">
    <source>
        <dbReference type="ARBA" id="ARBA00002347"/>
    </source>
</evidence>
<dbReference type="Pfam" id="PF13442">
    <property type="entry name" value="Cytochrome_CBB3"/>
    <property type="match status" value="1"/>
</dbReference>
<dbReference type="PANTHER" id="PTHR34688:SF2">
    <property type="entry name" value="CYTOCHROME C6, CHLOROPLASTIC"/>
    <property type="match status" value="1"/>
</dbReference>
<comment type="subcellular location">
    <subcellularLocation>
        <location evidence="2">Cellular thylakoid lumen</location>
    </subcellularLocation>
</comment>
<keyword evidence="9" id="KW-0793">Thylakoid</keyword>
<dbReference type="GO" id="GO:0009055">
    <property type="term" value="F:electron transfer activity"/>
    <property type="evidence" value="ECO:0007669"/>
    <property type="project" value="InterPro"/>
</dbReference>
<keyword evidence="4" id="KW-0813">Transport</keyword>
<keyword evidence="6 10" id="KW-0479">Metal-binding</keyword>
<organism evidence="12 13">
    <name type="scientific">Prochlorococcus marinus (strain NATL1A)</name>
    <dbReference type="NCBI Taxonomy" id="167555"/>
    <lineage>
        <taxon>Bacteria</taxon>
        <taxon>Bacillati</taxon>
        <taxon>Cyanobacteriota</taxon>
        <taxon>Cyanophyceae</taxon>
        <taxon>Synechococcales</taxon>
        <taxon>Prochlorococcaceae</taxon>
        <taxon>Prochlorococcus</taxon>
    </lineage>
</organism>
<dbReference type="GO" id="GO:0005506">
    <property type="term" value="F:iron ion binding"/>
    <property type="evidence" value="ECO:0007669"/>
    <property type="project" value="InterPro"/>
</dbReference>
<proteinExistence type="inferred from homology"/>
<dbReference type="PANTHER" id="PTHR34688">
    <property type="entry name" value="CYTOCHROME C6, CHLOROPLASTIC"/>
    <property type="match status" value="1"/>
</dbReference>
<evidence type="ECO:0000256" key="8">
    <source>
        <dbReference type="ARBA" id="ARBA00023004"/>
    </source>
</evidence>
<keyword evidence="5 10" id="KW-0349">Heme</keyword>
<evidence type="ECO:0000259" key="11">
    <source>
        <dbReference type="PROSITE" id="PS51007"/>
    </source>
</evidence>
<dbReference type="HOGENOM" id="CLU_101159_1_1_3"/>
<gene>
    <name evidence="12" type="ordered locus">NATL1_06291</name>
</gene>
<evidence type="ECO:0000313" key="12">
    <source>
        <dbReference type="EMBL" id="ABM75191.1"/>
    </source>
</evidence>
<dbReference type="PROSITE" id="PS51007">
    <property type="entry name" value="CYTC"/>
    <property type="match status" value="1"/>
</dbReference>
<dbReference type="Proteomes" id="UP000002592">
    <property type="component" value="Chromosome"/>
</dbReference>
<evidence type="ECO:0000256" key="6">
    <source>
        <dbReference type="ARBA" id="ARBA00022723"/>
    </source>
</evidence>
<evidence type="ECO:0000256" key="4">
    <source>
        <dbReference type="ARBA" id="ARBA00022448"/>
    </source>
</evidence>
<reference evidence="13" key="1">
    <citation type="journal article" date="2007" name="PLoS Genet.">
        <title>Patterns and implications of gene gain and loss in the evolution of Prochlorococcus.</title>
        <authorList>
            <person name="Kettler G.C."/>
            <person name="Martiny A.C."/>
            <person name="Huang K."/>
            <person name="Zucker J."/>
            <person name="Coleman M.L."/>
            <person name="Rodrigue S."/>
            <person name="Chen F."/>
            <person name="Lapidus A."/>
            <person name="Ferriera S."/>
            <person name="Johnson J."/>
            <person name="Steglich C."/>
            <person name="Church G.M."/>
            <person name="Richardson P."/>
            <person name="Chisholm S.W."/>
        </authorList>
    </citation>
    <scope>NUCLEOTIDE SEQUENCE [LARGE SCALE GENOMIC DNA]</scope>
    <source>
        <strain evidence="13">NATL1A</strain>
    </source>
</reference>
<dbReference type="GO" id="GO:0031979">
    <property type="term" value="C:plasma membrane-derived thylakoid lumen"/>
    <property type="evidence" value="ECO:0007669"/>
    <property type="project" value="UniProtKB-SubCell"/>
</dbReference>
<protein>
    <recommendedName>
        <fullName evidence="11">Cytochrome c domain-containing protein</fullName>
    </recommendedName>
</protein>
<keyword evidence="7" id="KW-0249">Electron transport</keyword>
<dbReference type="Gene3D" id="1.10.760.10">
    <property type="entry name" value="Cytochrome c-like domain"/>
    <property type="match status" value="1"/>
</dbReference>
<evidence type="ECO:0000256" key="2">
    <source>
        <dbReference type="ARBA" id="ARBA00004518"/>
    </source>
</evidence>
<evidence type="ECO:0000256" key="5">
    <source>
        <dbReference type="ARBA" id="ARBA00022617"/>
    </source>
</evidence>
<evidence type="ECO:0000256" key="9">
    <source>
        <dbReference type="ARBA" id="ARBA00023078"/>
    </source>
</evidence>
<dbReference type="KEGG" id="pme:NATL1_06291"/>
<feature type="domain" description="Cytochrome c" evidence="11">
    <location>
        <begin position="36"/>
        <end position="116"/>
    </location>
</feature>
<sequence>MKKYTNFFFIKLRGFFLISICCTCFYLSLPKELNAIEADSGKNLFNHNCAGCHINGGNIIRRSKNLKISSLKRNGIDNPEAIANIARQGVGIMSGYEDELGDNGDQIVANWVWEQAQKAWVQE</sequence>
<dbReference type="GO" id="GO:0020037">
    <property type="term" value="F:heme binding"/>
    <property type="evidence" value="ECO:0007669"/>
    <property type="project" value="InterPro"/>
</dbReference>
<evidence type="ECO:0000256" key="10">
    <source>
        <dbReference type="PROSITE-ProRule" id="PRU00433"/>
    </source>
</evidence>
<evidence type="ECO:0000313" key="13">
    <source>
        <dbReference type="Proteomes" id="UP000002592"/>
    </source>
</evidence>
<dbReference type="RefSeq" id="WP_011823356.1">
    <property type="nucleotide sequence ID" value="NC_008819.1"/>
</dbReference>